<evidence type="ECO:0000259" key="1">
    <source>
        <dbReference type="Pfam" id="PF04981"/>
    </source>
</evidence>
<dbReference type="Proteomes" id="UP000752814">
    <property type="component" value="Unassembled WGS sequence"/>
</dbReference>
<dbReference type="AlphaFoldDB" id="A0A8J8PH11"/>
<dbReference type="PANTHER" id="PTHR12746:SF2">
    <property type="entry name" value="60S RIBOSOMAL EXPORT PROTEIN NMD3"/>
    <property type="match status" value="1"/>
</dbReference>
<feature type="domain" description="Nmd3 N-terminal" evidence="1">
    <location>
        <begin position="3"/>
        <end position="233"/>
    </location>
</feature>
<dbReference type="Pfam" id="PF04981">
    <property type="entry name" value="NMD3"/>
    <property type="match status" value="1"/>
</dbReference>
<gene>
    <name evidence="2" type="ORF">A3207_05800</name>
</gene>
<sequence length="342" mass="39189">MFCVKCGKEGKTYDSLCSECYLKSNKFTNCPEVSDLVYCAHCKDFQIGKGWVHYDSEEEAVKEFAIGNIMLRQDAVLDAVECSAERLDEKHYLVKILVYLLYDDLEVVEDCTTTVRVRRNVCDRCNKIQGSYFESIVQVRPSARHFSDKEEEEILSRVMKYAEGVSKNNRDAFISKVVEVHGGYDFYASTLAFGKMIARDLISTYGAETKESSSIQGQKDGRNIYRVTYLVRLPPYRVRDIIEIKGKLYIVSSTGPQTAKLRNIKNHEPKTVSNVDLREVKVVGTKDDFMDAVVLTETDREFQIMHPSSYKTVEIKKPRGFKRTGDTIKIFSYEGELYFIGN</sequence>
<dbReference type="EMBL" id="LVVT01000002">
    <property type="protein sequence ID" value="TQS84350.1"/>
    <property type="molecule type" value="Genomic_DNA"/>
</dbReference>
<dbReference type="PANTHER" id="PTHR12746">
    <property type="entry name" value="NONSENSE-MEDIATED MRNA DECAY PROTEIN 3"/>
    <property type="match status" value="1"/>
</dbReference>
<reference evidence="2" key="1">
    <citation type="submission" date="2016-03" db="EMBL/GenBank/DDBJ databases">
        <authorList>
            <person name="Borrel G."/>
            <person name="Mccann A."/>
            <person name="O'Toole P.W."/>
        </authorList>
    </citation>
    <scope>NUCLEOTIDE SEQUENCE</scope>
    <source>
        <strain evidence="2">183</strain>
    </source>
</reference>
<dbReference type="GO" id="GO:0005737">
    <property type="term" value="C:cytoplasm"/>
    <property type="evidence" value="ECO:0007669"/>
    <property type="project" value="TreeGrafter"/>
</dbReference>
<evidence type="ECO:0000313" key="3">
    <source>
        <dbReference type="Proteomes" id="UP000752814"/>
    </source>
</evidence>
<evidence type="ECO:0000313" key="2">
    <source>
        <dbReference type="EMBL" id="TQS84350.1"/>
    </source>
</evidence>
<accession>A0A8J8PH11</accession>
<organism evidence="2 3">
    <name type="scientific">Candidatus Methanomassiliicoccus intestinalis</name>
    <dbReference type="NCBI Taxonomy" id="1406512"/>
    <lineage>
        <taxon>Archaea</taxon>
        <taxon>Methanobacteriati</taxon>
        <taxon>Thermoplasmatota</taxon>
        <taxon>Thermoplasmata</taxon>
        <taxon>Methanomassiliicoccales</taxon>
        <taxon>Methanomassiliicoccaceae</taxon>
        <taxon>Methanomassiliicoccus</taxon>
    </lineage>
</organism>
<dbReference type="InterPro" id="IPR039768">
    <property type="entry name" value="Nmd3"/>
</dbReference>
<dbReference type="RefSeq" id="WP_400195305.1">
    <property type="nucleotide sequence ID" value="NZ_CAYAYE010000032.1"/>
</dbReference>
<dbReference type="GO" id="GO:0043023">
    <property type="term" value="F:ribosomal large subunit binding"/>
    <property type="evidence" value="ECO:0007669"/>
    <property type="project" value="InterPro"/>
</dbReference>
<comment type="caution">
    <text evidence="2">The sequence shown here is derived from an EMBL/GenBank/DDBJ whole genome shotgun (WGS) entry which is preliminary data.</text>
</comment>
<protein>
    <recommendedName>
        <fullName evidence="1">Nmd3 N-terminal domain-containing protein</fullName>
    </recommendedName>
</protein>
<name>A0A8J8PH11_9ARCH</name>
<dbReference type="InterPro" id="IPR007064">
    <property type="entry name" value="Nmd3_N"/>
</dbReference>
<proteinExistence type="predicted"/>